<reference evidence="1 2" key="1">
    <citation type="journal article" date="2016" name="Int. J. Syst. Evol. Microbiol.">
        <title>Descriptions of Anaerotaenia torta gen. nov., sp. nov. and Anaerocolumna cellulosilytica gen. nov., sp. nov. isolated from a methanogenic reactor of cattle waste.</title>
        <authorList>
            <person name="Uek A."/>
            <person name="Ohtaki Y."/>
            <person name="Kaku N."/>
            <person name="Ueki K."/>
        </authorList>
    </citation>
    <scope>NUCLEOTIDE SEQUENCE [LARGE SCALE GENOMIC DNA]</scope>
    <source>
        <strain evidence="1 2">SN021</strain>
    </source>
</reference>
<proteinExistence type="predicted"/>
<protein>
    <submittedName>
        <fullName evidence="1">Uncharacterized protein</fullName>
    </submittedName>
</protein>
<name>A0A6S6R3Z6_9FIRM</name>
<dbReference type="EMBL" id="AP023367">
    <property type="protein sequence ID" value="BCJ93778.1"/>
    <property type="molecule type" value="Genomic_DNA"/>
</dbReference>
<keyword evidence="2" id="KW-1185">Reference proteome</keyword>
<evidence type="ECO:0000313" key="2">
    <source>
        <dbReference type="Proteomes" id="UP000515561"/>
    </source>
</evidence>
<organism evidence="1 2">
    <name type="scientific">Anaerocolumna cellulosilytica</name>
    <dbReference type="NCBI Taxonomy" id="433286"/>
    <lineage>
        <taxon>Bacteria</taxon>
        <taxon>Bacillati</taxon>
        <taxon>Bacillota</taxon>
        <taxon>Clostridia</taxon>
        <taxon>Lachnospirales</taxon>
        <taxon>Lachnospiraceae</taxon>
        <taxon>Anaerocolumna</taxon>
    </lineage>
</organism>
<gene>
    <name evidence="1" type="ORF">acsn021_13470</name>
</gene>
<dbReference type="Proteomes" id="UP000515561">
    <property type="component" value="Chromosome"/>
</dbReference>
<evidence type="ECO:0000313" key="1">
    <source>
        <dbReference type="EMBL" id="BCJ93778.1"/>
    </source>
</evidence>
<dbReference type="KEGG" id="acel:acsn021_13470"/>
<accession>A0A6S6R3Z6</accession>
<sequence length="54" mass="6605">MKTIAFLLSNEFVKKWKSIWVEEPIKFSADTLEDLEMDEKVEEYRILWRLLLDN</sequence>
<dbReference type="AlphaFoldDB" id="A0A6S6R3Z6"/>